<proteinExistence type="predicted"/>
<evidence type="ECO:0000313" key="3">
    <source>
        <dbReference type="Proteomes" id="UP001216150"/>
    </source>
</evidence>
<feature type="transmembrane region" description="Helical" evidence="1">
    <location>
        <begin position="115"/>
        <end position="133"/>
    </location>
</feature>
<keyword evidence="1" id="KW-1133">Transmembrane helix</keyword>
<dbReference type="EMBL" id="JAQJAC010000008">
    <property type="protein sequence ID" value="KAJ5574563.1"/>
    <property type="molecule type" value="Genomic_DNA"/>
</dbReference>
<organism evidence="2 3">
    <name type="scientific">Penicillium hetheringtonii</name>
    <dbReference type="NCBI Taxonomy" id="911720"/>
    <lineage>
        <taxon>Eukaryota</taxon>
        <taxon>Fungi</taxon>
        <taxon>Dikarya</taxon>
        <taxon>Ascomycota</taxon>
        <taxon>Pezizomycotina</taxon>
        <taxon>Eurotiomycetes</taxon>
        <taxon>Eurotiomycetidae</taxon>
        <taxon>Eurotiales</taxon>
        <taxon>Aspergillaceae</taxon>
        <taxon>Penicillium</taxon>
    </lineage>
</organism>
<protein>
    <submittedName>
        <fullName evidence="2">Uncharacterized protein</fullName>
    </submittedName>
</protein>
<sequence length="179" mass="19897">MLRFFATHGRGLCPLSSGREFFSLRDYSQMRNSEESSTSNPRLTPVLPVRAWCDLQDTPALGIRNIGAPVSSLGVCWWFSLGRVGAEIVCENTLVQYAAYLTPLLFWVSAWLRRGWYHSIPIILVGVVLHFFFPRSVFSSFSPYHLYRCINCALGGAGKNGFFGDSANCGVAGYVLARS</sequence>
<keyword evidence="1" id="KW-0472">Membrane</keyword>
<reference evidence="2 3" key="1">
    <citation type="journal article" date="2023" name="IMA Fungus">
        <title>Comparative genomic study of the Penicillium genus elucidates a diverse pangenome and 15 lateral gene transfer events.</title>
        <authorList>
            <person name="Petersen C."/>
            <person name="Sorensen T."/>
            <person name="Nielsen M.R."/>
            <person name="Sondergaard T.E."/>
            <person name="Sorensen J.L."/>
            <person name="Fitzpatrick D.A."/>
            <person name="Frisvad J.C."/>
            <person name="Nielsen K.L."/>
        </authorList>
    </citation>
    <scope>NUCLEOTIDE SEQUENCE [LARGE SCALE GENOMIC DNA]</scope>
    <source>
        <strain evidence="2 3">IBT 29057</strain>
    </source>
</reference>
<keyword evidence="1" id="KW-0812">Transmembrane</keyword>
<accession>A0AAD6DCV9</accession>
<name>A0AAD6DCV9_9EURO</name>
<keyword evidence="3" id="KW-1185">Reference proteome</keyword>
<gene>
    <name evidence="2" type="ORF">N7450_008462</name>
</gene>
<dbReference type="Proteomes" id="UP001216150">
    <property type="component" value="Unassembled WGS sequence"/>
</dbReference>
<comment type="caution">
    <text evidence="2">The sequence shown here is derived from an EMBL/GenBank/DDBJ whole genome shotgun (WGS) entry which is preliminary data.</text>
</comment>
<dbReference type="AlphaFoldDB" id="A0AAD6DCV9"/>
<evidence type="ECO:0000256" key="1">
    <source>
        <dbReference type="SAM" id="Phobius"/>
    </source>
</evidence>
<evidence type="ECO:0000313" key="2">
    <source>
        <dbReference type="EMBL" id="KAJ5574563.1"/>
    </source>
</evidence>